<dbReference type="Pfam" id="PF00916">
    <property type="entry name" value="Sulfate_transp"/>
    <property type="match status" value="1"/>
</dbReference>
<dbReference type="SUPFAM" id="SSF52091">
    <property type="entry name" value="SpoIIaa-like"/>
    <property type="match status" value="1"/>
</dbReference>
<dbReference type="EMBL" id="CAFBLS010000002">
    <property type="protein sequence ID" value="CAB4857387.1"/>
    <property type="molecule type" value="Genomic_DNA"/>
</dbReference>
<feature type="transmembrane region" description="Helical" evidence="5">
    <location>
        <begin position="250"/>
        <end position="269"/>
    </location>
</feature>
<dbReference type="AlphaFoldDB" id="A0A6J7CGJ9"/>
<proteinExistence type="predicted"/>
<protein>
    <submittedName>
        <fullName evidence="7">Unannotated protein</fullName>
    </submittedName>
</protein>
<dbReference type="PANTHER" id="PTHR11814">
    <property type="entry name" value="SULFATE TRANSPORTER"/>
    <property type="match status" value="1"/>
</dbReference>
<dbReference type="GO" id="GO:0055085">
    <property type="term" value="P:transmembrane transport"/>
    <property type="evidence" value="ECO:0007669"/>
    <property type="project" value="InterPro"/>
</dbReference>
<feature type="transmembrane region" description="Helical" evidence="5">
    <location>
        <begin position="32"/>
        <end position="51"/>
    </location>
</feature>
<feature type="transmembrane region" description="Helical" evidence="5">
    <location>
        <begin position="135"/>
        <end position="155"/>
    </location>
</feature>
<feature type="transmembrane region" description="Helical" evidence="5">
    <location>
        <begin position="209"/>
        <end position="230"/>
    </location>
</feature>
<evidence type="ECO:0000259" key="6">
    <source>
        <dbReference type="PROSITE" id="PS50801"/>
    </source>
</evidence>
<sequence>MTLAEVALTVRQRLLPRRSDYTGLTKSYRSDIVAGITVGVVALPLALAFGVSSGVGAGAGLITAIVAGIVAAVFGGSNFQVSGPTGAMTVVLLPIVARFGAAAVVPVAIMAGVMVLALGLFGLGRAVAYIPWPVVEGFTIGIAVIIFLQQVPLALDVPRPEGENTALVAWRALMAADWSAALWPLLVVAIVVVILVVMPRLNRTIPASIVAIVVGTLVVVRAGWTMSTIGPLPTGLPTPSLPVLDTGSTSALFSAALAVAALAAIESLLSARVADGMTSSSRYDPDRELVGQGLANVASGLFGGMPATGAIARTAVNVRAGARTRVSAIVHSVLLIVVVLFGGALVAAIPLAALAGVLMVTAVRMIDRRAALSVLRSTRSDALVLIATATATVLLDLIVAVEIGIAIAAVLALRAMARSSTLDREAITPDEGADGAGSAGSEQSLLHEHIAVYRIDGALFFGATQRFLDTLVEVTDVRVVVLRLAGVRVLDASGAHALEEIIDDLQSRGIAVILQGVRPEQVPTLTAVGALAKLASRHHVVDGLGDAVQHARTHVRRQLSAFE</sequence>
<keyword evidence="2 5" id="KW-0812">Transmembrane</keyword>
<evidence type="ECO:0000256" key="4">
    <source>
        <dbReference type="ARBA" id="ARBA00023136"/>
    </source>
</evidence>
<keyword evidence="3 5" id="KW-1133">Transmembrane helix</keyword>
<feature type="transmembrane region" description="Helical" evidence="5">
    <location>
        <begin position="333"/>
        <end position="362"/>
    </location>
</feature>
<dbReference type="InterPro" id="IPR036513">
    <property type="entry name" value="STAS_dom_sf"/>
</dbReference>
<dbReference type="InterPro" id="IPR001902">
    <property type="entry name" value="SLC26A/SulP_fam"/>
</dbReference>
<evidence type="ECO:0000256" key="1">
    <source>
        <dbReference type="ARBA" id="ARBA00004141"/>
    </source>
</evidence>
<keyword evidence="4 5" id="KW-0472">Membrane</keyword>
<dbReference type="GO" id="GO:0016020">
    <property type="term" value="C:membrane"/>
    <property type="evidence" value="ECO:0007669"/>
    <property type="project" value="UniProtKB-SubCell"/>
</dbReference>
<dbReference type="InterPro" id="IPR011547">
    <property type="entry name" value="SLC26A/SulP_dom"/>
</dbReference>
<gene>
    <name evidence="7" type="ORF">UFOPK3402_00026</name>
</gene>
<reference evidence="7" key="1">
    <citation type="submission" date="2020-05" db="EMBL/GenBank/DDBJ databases">
        <authorList>
            <person name="Chiriac C."/>
            <person name="Salcher M."/>
            <person name="Ghai R."/>
            <person name="Kavagutti S V."/>
        </authorList>
    </citation>
    <scope>NUCLEOTIDE SEQUENCE</scope>
</reference>
<accession>A0A6J7CGJ9</accession>
<evidence type="ECO:0000256" key="2">
    <source>
        <dbReference type="ARBA" id="ARBA00022692"/>
    </source>
</evidence>
<evidence type="ECO:0000313" key="7">
    <source>
        <dbReference type="EMBL" id="CAB4857387.1"/>
    </source>
</evidence>
<evidence type="ECO:0000256" key="5">
    <source>
        <dbReference type="SAM" id="Phobius"/>
    </source>
</evidence>
<feature type="transmembrane region" description="Helical" evidence="5">
    <location>
        <begin position="99"/>
        <end position="123"/>
    </location>
</feature>
<name>A0A6J7CGJ9_9ZZZZ</name>
<feature type="domain" description="STAS" evidence="6">
    <location>
        <begin position="440"/>
        <end position="551"/>
    </location>
</feature>
<feature type="transmembrane region" description="Helical" evidence="5">
    <location>
        <begin position="58"/>
        <end position="79"/>
    </location>
</feature>
<organism evidence="7">
    <name type="scientific">freshwater metagenome</name>
    <dbReference type="NCBI Taxonomy" id="449393"/>
    <lineage>
        <taxon>unclassified sequences</taxon>
        <taxon>metagenomes</taxon>
        <taxon>ecological metagenomes</taxon>
    </lineage>
</organism>
<dbReference type="Gene3D" id="3.30.750.24">
    <property type="entry name" value="STAS domain"/>
    <property type="match status" value="1"/>
</dbReference>
<feature type="transmembrane region" description="Helical" evidence="5">
    <location>
        <begin position="382"/>
        <end position="413"/>
    </location>
</feature>
<dbReference type="CDD" id="cd07042">
    <property type="entry name" value="STAS_SulP_like_sulfate_transporter"/>
    <property type="match status" value="1"/>
</dbReference>
<evidence type="ECO:0000256" key="3">
    <source>
        <dbReference type="ARBA" id="ARBA00022989"/>
    </source>
</evidence>
<dbReference type="Pfam" id="PF01740">
    <property type="entry name" value="STAS"/>
    <property type="match status" value="1"/>
</dbReference>
<feature type="transmembrane region" description="Helical" evidence="5">
    <location>
        <begin position="175"/>
        <end position="197"/>
    </location>
</feature>
<dbReference type="PROSITE" id="PS50801">
    <property type="entry name" value="STAS"/>
    <property type="match status" value="1"/>
</dbReference>
<comment type="subcellular location">
    <subcellularLocation>
        <location evidence="1">Membrane</location>
        <topology evidence="1">Multi-pass membrane protein</topology>
    </subcellularLocation>
</comment>
<dbReference type="InterPro" id="IPR002645">
    <property type="entry name" value="STAS_dom"/>
</dbReference>